<reference evidence="2" key="1">
    <citation type="journal article" date="2014" name="Front. Microbiol.">
        <title>High frequency of phylogenetically diverse reductive dehalogenase-homologous genes in deep subseafloor sedimentary metagenomes.</title>
        <authorList>
            <person name="Kawai M."/>
            <person name="Futagami T."/>
            <person name="Toyoda A."/>
            <person name="Takaki Y."/>
            <person name="Nishi S."/>
            <person name="Hori S."/>
            <person name="Arai W."/>
            <person name="Tsubouchi T."/>
            <person name="Morono Y."/>
            <person name="Uchiyama I."/>
            <person name="Ito T."/>
            <person name="Fujiyama A."/>
            <person name="Inagaki F."/>
            <person name="Takami H."/>
        </authorList>
    </citation>
    <scope>NUCLEOTIDE SEQUENCE</scope>
    <source>
        <strain evidence="2">Expedition CK06-06</strain>
    </source>
</reference>
<dbReference type="PANTHER" id="PTHR22617">
    <property type="entry name" value="CHEMOTAXIS SENSOR HISTIDINE KINASE-RELATED"/>
    <property type="match status" value="1"/>
</dbReference>
<dbReference type="InterPro" id="IPR002545">
    <property type="entry name" value="CheW-lke_dom"/>
</dbReference>
<name>X0TIG5_9ZZZZ</name>
<dbReference type="PANTHER" id="PTHR22617:SF23">
    <property type="entry name" value="CHEMOTAXIS PROTEIN CHEW"/>
    <property type="match status" value="1"/>
</dbReference>
<accession>X0TIG5</accession>
<evidence type="ECO:0000313" key="2">
    <source>
        <dbReference type="EMBL" id="GAF87046.1"/>
    </source>
</evidence>
<dbReference type="AlphaFoldDB" id="X0TIG5"/>
<evidence type="ECO:0000259" key="1">
    <source>
        <dbReference type="PROSITE" id="PS50851"/>
    </source>
</evidence>
<dbReference type="SUPFAM" id="SSF50341">
    <property type="entry name" value="CheW-like"/>
    <property type="match status" value="1"/>
</dbReference>
<dbReference type="Gene3D" id="2.30.30.40">
    <property type="entry name" value="SH3 Domains"/>
    <property type="match status" value="1"/>
</dbReference>
<proteinExistence type="predicted"/>
<dbReference type="PROSITE" id="PS50851">
    <property type="entry name" value="CHEW"/>
    <property type="match status" value="1"/>
</dbReference>
<dbReference type="Pfam" id="PF01584">
    <property type="entry name" value="CheW"/>
    <property type="match status" value="1"/>
</dbReference>
<gene>
    <name evidence="2" type="ORF">S01H1_25043</name>
</gene>
<dbReference type="SMART" id="SM00260">
    <property type="entry name" value="CheW"/>
    <property type="match status" value="1"/>
</dbReference>
<dbReference type="Gene3D" id="2.40.50.180">
    <property type="entry name" value="CheA-289, Domain 4"/>
    <property type="match status" value="1"/>
</dbReference>
<feature type="domain" description="CheW-like" evidence="1">
    <location>
        <begin position="21"/>
        <end position="161"/>
    </location>
</feature>
<protein>
    <recommendedName>
        <fullName evidence="1">CheW-like domain-containing protein</fullName>
    </recommendedName>
</protein>
<dbReference type="EMBL" id="BARS01015087">
    <property type="protein sequence ID" value="GAF87046.1"/>
    <property type="molecule type" value="Genomic_DNA"/>
</dbReference>
<sequence length="177" mass="19569">MVDRKRGSAAVKESMSSSKNSSQFVGFRLADQEYAFQIEKIQELVILESVTRAPQVADYVEGVSNLRGTSIPFINLRKLFGIEPKSADEETRTIMVDVGERIMVCTVDSVTQVMRIPADNIQPAPELVTGEGNAYVAGFARMDERLLVLLDIDELLEPEKLDEVNHAAPQGGHLPDH</sequence>
<organism evidence="2">
    <name type="scientific">marine sediment metagenome</name>
    <dbReference type="NCBI Taxonomy" id="412755"/>
    <lineage>
        <taxon>unclassified sequences</taxon>
        <taxon>metagenomes</taxon>
        <taxon>ecological metagenomes</taxon>
    </lineage>
</organism>
<dbReference type="GO" id="GO:0005829">
    <property type="term" value="C:cytosol"/>
    <property type="evidence" value="ECO:0007669"/>
    <property type="project" value="TreeGrafter"/>
</dbReference>
<comment type="caution">
    <text evidence="2">The sequence shown here is derived from an EMBL/GenBank/DDBJ whole genome shotgun (WGS) entry which is preliminary data.</text>
</comment>
<dbReference type="InterPro" id="IPR036061">
    <property type="entry name" value="CheW-like_dom_sf"/>
</dbReference>
<dbReference type="GO" id="GO:0007165">
    <property type="term" value="P:signal transduction"/>
    <property type="evidence" value="ECO:0007669"/>
    <property type="project" value="InterPro"/>
</dbReference>
<dbReference type="InterPro" id="IPR039315">
    <property type="entry name" value="CheW"/>
</dbReference>
<dbReference type="GO" id="GO:0006935">
    <property type="term" value="P:chemotaxis"/>
    <property type="evidence" value="ECO:0007669"/>
    <property type="project" value="InterPro"/>
</dbReference>